<evidence type="ECO:0000313" key="9">
    <source>
        <dbReference type="EMBL" id="SUD67693.1"/>
    </source>
</evidence>
<keyword evidence="5" id="KW-1278">Translocase</keyword>
<feature type="transmembrane region" description="Helical" evidence="8">
    <location>
        <begin position="138"/>
        <end position="161"/>
    </location>
</feature>
<evidence type="ECO:0000256" key="8">
    <source>
        <dbReference type="SAM" id="Phobius"/>
    </source>
</evidence>
<feature type="transmembrane region" description="Helical" evidence="8">
    <location>
        <begin position="26"/>
        <end position="45"/>
    </location>
</feature>
<keyword evidence="3" id="KW-0997">Cell inner membrane</keyword>
<keyword evidence="7 8" id="KW-0472">Membrane</keyword>
<evidence type="ECO:0000256" key="2">
    <source>
        <dbReference type="ARBA" id="ARBA00022448"/>
    </source>
</evidence>
<evidence type="ECO:0000256" key="1">
    <source>
        <dbReference type="ARBA" id="ARBA00004127"/>
    </source>
</evidence>
<evidence type="ECO:0000256" key="7">
    <source>
        <dbReference type="ARBA" id="ARBA00023136"/>
    </source>
</evidence>
<name>A0A379KIE2_PSEPU</name>
<keyword evidence="3" id="KW-1003">Cell membrane</keyword>
<dbReference type="Pfam" id="PF02508">
    <property type="entry name" value="Rnf-Nqr"/>
    <property type="match status" value="1"/>
</dbReference>
<dbReference type="Proteomes" id="UP000254602">
    <property type="component" value="Unassembled WGS sequence"/>
</dbReference>
<evidence type="ECO:0000256" key="5">
    <source>
        <dbReference type="ARBA" id="ARBA00022967"/>
    </source>
</evidence>
<keyword evidence="4 8" id="KW-0812">Transmembrane</keyword>
<accession>A0A379KIE2</accession>
<dbReference type="GO" id="GO:0016020">
    <property type="term" value="C:membrane"/>
    <property type="evidence" value="ECO:0007669"/>
    <property type="project" value="InterPro"/>
</dbReference>
<protein>
    <submittedName>
        <fullName evidence="9">NADH:quinone oxidoreductase</fullName>
    </submittedName>
</protein>
<keyword evidence="2" id="KW-0813">Transport</keyword>
<dbReference type="AlphaFoldDB" id="A0A379KIE2"/>
<feature type="transmembrane region" description="Helical" evidence="8">
    <location>
        <begin position="111"/>
        <end position="132"/>
    </location>
</feature>
<dbReference type="EMBL" id="UGUY01000001">
    <property type="protein sequence ID" value="SUD67693.1"/>
    <property type="molecule type" value="Genomic_DNA"/>
</dbReference>
<gene>
    <name evidence="9" type="ORF">NCTC7914_01788</name>
</gene>
<dbReference type="InterPro" id="IPR003667">
    <property type="entry name" value="NqrDE/RnfAE"/>
</dbReference>
<keyword evidence="6 8" id="KW-1133">Transmembrane helix</keyword>
<proteinExistence type="predicted"/>
<organism evidence="9 10">
    <name type="scientific">Pseudomonas putida</name>
    <name type="common">Arthrobacter siderocapsulatus</name>
    <dbReference type="NCBI Taxonomy" id="303"/>
    <lineage>
        <taxon>Bacteria</taxon>
        <taxon>Pseudomonadati</taxon>
        <taxon>Pseudomonadota</taxon>
        <taxon>Gammaproteobacteria</taxon>
        <taxon>Pseudomonadales</taxon>
        <taxon>Pseudomonadaceae</taxon>
        <taxon>Pseudomonas</taxon>
    </lineage>
</organism>
<dbReference type="GO" id="GO:0012505">
    <property type="term" value="C:endomembrane system"/>
    <property type="evidence" value="ECO:0007669"/>
    <property type="project" value="UniProtKB-SubCell"/>
</dbReference>
<dbReference type="RefSeq" id="WP_115273719.1">
    <property type="nucleotide sequence ID" value="NZ_UGUY01000001.1"/>
</dbReference>
<feature type="transmembrane region" description="Helical" evidence="8">
    <location>
        <begin position="79"/>
        <end position="99"/>
    </location>
</feature>
<evidence type="ECO:0000256" key="6">
    <source>
        <dbReference type="ARBA" id="ARBA00022989"/>
    </source>
</evidence>
<dbReference type="PIRSF" id="PIRSF006102">
    <property type="entry name" value="NQR_DE"/>
    <property type="match status" value="1"/>
</dbReference>
<reference evidence="9 10" key="1">
    <citation type="submission" date="2018-06" db="EMBL/GenBank/DDBJ databases">
        <authorList>
            <consortium name="Pathogen Informatics"/>
            <person name="Doyle S."/>
        </authorList>
    </citation>
    <scope>NUCLEOTIDE SEQUENCE [LARGE SCALE GENOMIC DNA]</scope>
    <source>
        <strain evidence="9 10">NCTC7914</strain>
    </source>
</reference>
<sequence>MTRFWLLVAGLAPVLGATRTLTQAAVIGTSMLVLTVLHQALLCLVRSRLGGALYTLASLLLLAALVSCLQMALRAWALPLALALGYFPALICLQCLVTDHLLVDKDRWRQLCLQMTGLMGLCLSLGVIRQWLTEGLGIPLASLAPGALILLGMLLALYNRLRPGPALSRRQGKR</sequence>
<evidence type="ECO:0000256" key="4">
    <source>
        <dbReference type="ARBA" id="ARBA00022692"/>
    </source>
</evidence>
<evidence type="ECO:0000313" key="10">
    <source>
        <dbReference type="Proteomes" id="UP000254602"/>
    </source>
</evidence>
<feature type="transmembrane region" description="Helical" evidence="8">
    <location>
        <begin position="52"/>
        <end position="73"/>
    </location>
</feature>
<evidence type="ECO:0000256" key="3">
    <source>
        <dbReference type="ARBA" id="ARBA00022519"/>
    </source>
</evidence>
<comment type="subcellular location">
    <subcellularLocation>
        <location evidence="1">Endomembrane system</location>
        <topology evidence="1">Multi-pass membrane protein</topology>
    </subcellularLocation>
</comment>